<sequence>MFLGDKVVTLALSIIGNNCLNLPDLAGGRPRILIPTSDLSSYQHVLRLLIPSAWCVQWITVTLITRMDFKQSIKTAVVKGSLILLRMVLFQMETPL</sequence>
<dbReference type="EMBL" id="BT146809">
    <property type="protein sequence ID" value="AFK46603.1"/>
    <property type="molecule type" value="mRNA"/>
</dbReference>
<name>I3T261_LOTJA</name>
<proteinExistence type="evidence at transcript level"/>
<reference evidence="1" key="1">
    <citation type="submission" date="2012-05" db="EMBL/GenBank/DDBJ databases">
        <authorList>
            <person name="Krishnakumar V."/>
            <person name="Cheung F."/>
            <person name="Xiao Y."/>
            <person name="Chan A."/>
            <person name="Moskal W.A."/>
            <person name="Town C.D."/>
        </authorList>
    </citation>
    <scope>NUCLEOTIDE SEQUENCE</scope>
</reference>
<protein>
    <submittedName>
        <fullName evidence="1">Uncharacterized protein</fullName>
    </submittedName>
</protein>
<dbReference type="AlphaFoldDB" id="I3T261"/>
<organism evidence="1">
    <name type="scientific">Lotus japonicus</name>
    <name type="common">Lotus corniculatus var. japonicus</name>
    <dbReference type="NCBI Taxonomy" id="34305"/>
    <lineage>
        <taxon>Eukaryota</taxon>
        <taxon>Viridiplantae</taxon>
        <taxon>Streptophyta</taxon>
        <taxon>Embryophyta</taxon>
        <taxon>Tracheophyta</taxon>
        <taxon>Spermatophyta</taxon>
        <taxon>Magnoliopsida</taxon>
        <taxon>eudicotyledons</taxon>
        <taxon>Gunneridae</taxon>
        <taxon>Pentapetalae</taxon>
        <taxon>rosids</taxon>
        <taxon>fabids</taxon>
        <taxon>Fabales</taxon>
        <taxon>Fabaceae</taxon>
        <taxon>Papilionoideae</taxon>
        <taxon>50 kb inversion clade</taxon>
        <taxon>NPAAA clade</taxon>
        <taxon>Hologalegina</taxon>
        <taxon>robinioid clade</taxon>
        <taxon>Loteae</taxon>
        <taxon>Lotus</taxon>
    </lineage>
</organism>
<evidence type="ECO:0000313" key="1">
    <source>
        <dbReference type="EMBL" id="AFK46603.1"/>
    </source>
</evidence>
<accession>I3T261</accession>